<sequence>MAETMTVRVSRQTHRRLVDLASSRRETMDETVRRARRALRQGAMARGLAADLRPEEKDWLDAHPA</sequence>
<feature type="compositionally biased region" description="Basic and acidic residues" evidence="1">
    <location>
        <begin position="52"/>
        <end position="65"/>
    </location>
</feature>
<reference evidence="2 3" key="1">
    <citation type="submission" date="2020-08" db="EMBL/GenBank/DDBJ databases">
        <title>Sequencing the genomes of 1000 actinobacteria strains.</title>
        <authorList>
            <person name="Klenk H.-P."/>
        </authorList>
    </citation>
    <scope>NUCLEOTIDE SEQUENCE [LARGE SCALE GENOMIC DNA]</scope>
    <source>
        <strain evidence="2 3">DSM 23974</strain>
    </source>
</reference>
<name>A0A7W7GNY3_9MICC</name>
<evidence type="ECO:0000313" key="2">
    <source>
        <dbReference type="EMBL" id="MBB4735621.1"/>
    </source>
</evidence>
<dbReference type="AlphaFoldDB" id="A0A7W7GNY3"/>
<gene>
    <name evidence="2" type="ORF">HDA30_001129</name>
</gene>
<accession>A0A7W7GNY3</accession>
<evidence type="ECO:0000313" key="3">
    <source>
        <dbReference type="Proteomes" id="UP000540191"/>
    </source>
</evidence>
<dbReference type="RefSeq" id="WP_184241353.1">
    <property type="nucleotide sequence ID" value="NZ_JACHNA010000001.1"/>
</dbReference>
<dbReference type="EMBL" id="JACHNA010000001">
    <property type="protein sequence ID" value="MBB4735621.1"/>
    <property type="molecule type" value="Genomic_DNA"/>
</dbReference>
<organism evidence="2 3">
    <name type="scientific">Micrococcus cohnii</name>
    <dbReference type="NCBI Taxonomy" id="993416"/>
    <lineage>
        <taxon>Bacteria</taxon>
        <taxon>Bacillati</taxon>
        <taxon>Actinomycetota</taxon>
        <taxon>Actinomycetes</taxon>
        <taxon>Micrococcales</taxon>
        <taxon>Micrococcaceae</taxon>
        <taxon>Micrococcus</taxon>
    </lineage>
</organism>
<protein>
    <submittedName>
        <fullName evidence="2">Putative transcriptional regulator</fullName>
    </submittedName>
</protein>
<evidence type="ECO:0000256" key="1">
    <source>
        <dbReference type="SAM" id="MobiDB-lite"/>
    </source>
</evidence>
<comment type="caution">
    <text evidence="2">The sequence shown here is derived from an EMBL/GenBank/DDBJ whole genome shotgun (WGS) entry which is preliminary data.</text>
</comment>
<keyword evidence="3" id="KW-1185">Reference proteome</keyword>
<dbReference type="Proteomes" id="UP000540191">
    <property type="component" value="Unassembled WGS sequence"/>
</dbReference>
<feature type="region of interest" description="Disordered" evidence="1">
    <location>
        <begin position="45"/>
        <end position="65"/>
    </location>
</feature>
<proteinExistence type="predicted"/>